<dbReference type="PANTHER" id="PTHR21040">
    <property type="entry name" value="BCDNA.GH04120"/>
    <property type="match status" value="1"/>
</dbReference>
<protein>
    <recommendedName>
        <fullName evidence="3">beta-N-acetylhexosaminidase</fullName>
        <ecNumber evidence="3">3.2.1.52</ecNumber>
    </recommendedName>
</protein>
<sequence length="541" mass="62735">MVRHHTNTTVHRKFLKVYGVWLFVLGVLTIFYFYRNIQGTSSLPTEENDYYKESKQTDTFVFEGEKIVHLDLKGAPPKLIFYSELFPLLAELGATGILIEYEDMFPYSGELVNISAHNAYTLDDINTINNLANKHNLKVIPLIQTFGHMEYVLKLAEFKELREITAYPQVICPTHQRTFTLIMTMLDQLIRAHPNIEMIHIGSDEVYYLGVCSRCSEFMLKNNLSKNLLFTEHVNSVVGIINKNFPKLRVLLWDDQFRSFSSKDFEMANLNKNIEPTVWKYSRDVYDELGPSLWNGYQNIFPKIWIASAFKGATASNDFVSHITHYLQNHQSWLSVVQEYRNRINFQGIIITGWQRFDHFAILCELLPVGIPTLAMCLRILLGFNDSPLSPPIEVAKLLKCEQPYALIGPVFGSPRCAFPGGDVLENVLHLQQLKQEYESIVDDSRVRGWMDDYNIARAFSSPSYVEAATESVDRLKFELDQLDTDITEALLKIYDEYTVEEWKETYLNPLRQKVNKLCRARKILLEKDVWPRRPLKNDEL</sequence>
<gene>
    <name evidence="7" type="ORF">PHAECO_LOCUS4968</name>
</gene>
<keyword evidence="4" id="KW-0378">Hydrolase</keyword>
<evidence type="ECO:0000256" key="3">
    <source>
        <dbReference type="ARBA" id="ARBA00012663"/>
    </source>
</evidence>
<dbReference type="SUPFAM" id="SSF51445">
    <property type="entry name" value="(Trans)glycosidases"/>
    <property type="match status" value="1"/>
</dbReference>
<proteinExistence type="inferred from homology"/>
<dbReference type="InterPro" id="IPR038901">
    <property type="entry name" value="HEXDC-like"/>
</dbReference>
<feature type="domain" description="Glycoside hydrolase family 20 catalytic" evidence="6">
    <location>
        <begin position="87"/>
        <end position="283"/>
    </location>
</feature>
<comment type="similarity">
    <text evidence="2">Belongs to the glycosyl hydrolase 20 family.</text>
</comment>
<dbReference type="CDD" id="cd06565">
    <property type="entry name" value="GH20_GcnA-like"/>
    <property type="match status" value="1"/>
</dbReference>
<evidence type="ECO:0000259" key="6">
    <source>
        <dbReference type="Pfam" id="PF00728"/>
    </source>
</evidence>
<dbReference type="OrthoDB" id="10023921at2759"/>
<dbReference type="GO" id="GO:0005975">
    <property type="term" value="P:carbohydrate metabolic process"/>
    <property type="evidence" value="ECO:0007669"/>
    <property type="project" value="InterPro"/>
</dbReference>
<reference evidence="7" key="1">
    <citation type="submission" date="2022-01" db="EMBL/GenBank/DDBJ databases">
        <authorList>
            <person name="King R."/>
        </authorList>
    </citation>
    <scope>NUCLEOTIDE SEQUENCE</scope>
</reference>
<dbReference type="Gene3D" id="3.20.20.80">
    <property type="entry name" value="Glycosidases"/>
    <property type="match status" value="1"/>
</dbReference>
<dbReference type="InterPro" id="IPR017853">
    <property type="entry name" value="GH"/>
</dbReference>
<accession>A0A9P0DG67</accession>
<name>A0A9P0DG67_PHACE</name>
<evidence type="ECO:0000256" key="5">
    <source>
        <dbReference type="SAM" id="Phobius"/>
    </source>
</evidence>
<keyword evidence="5" id="KW-0472">Membrane</keyword>
<dbReference type="InterPro" id="IPR015883">
    <property type="entry name" value="Glyco_hydro_20_cat"/>
</dbReference>
<evidence type="ECO:0000256" key="4">
    <source>
        <dbReference type="ARBA" id="ARBA00022801"/>
    </source>
</evidence>
<comment type="catalytic activity">
    <reaction evidence="1">
        <text>Hydrolysis of terminal non-reducing N-acetyl-D-hexosamine residues in N-acetyl-beta-D-hexosaminides.</text>
        <dbReference type="EC" id="3.2.1.52"/>
    </reaction>
</comment>
<dbReference type="PANTHER" id="PTHR21040:SF13">
    <property type="entry name" value="BETA-N-ACETYLHEXOSAMINIDASE"/>
    <property type="match status" value="1"/>
</dbReference>
<dbReference type="EC" id="3.2.1.52" evidence="3"/>
<evidence type="ECO:0000313" key="8">
    <source>
        <dbReference type="Proteomes" id="UP001153737"/>
    </source>
</evidence>
<organism evidence="7 8">
    <name type="scientific">Phaedon cochleariae</name>
    <name type="common">Mustard beetle</name>
    <dbReference type="NCBI Taxonomy" id="80249"/>
    <lineage>
        <taxon>Eukaryota</taxon>
        <taxon>Metazoa</taxon>
        <taxon>Ecdysozoa</taxon>
        <taxon>Arthropoda</taxon>
        <taxon>Hexapoda</taxon>
        <taxon>Insecta</taxon>
        <taxon>Pterygota</taxon>
        <taxon>Neoptera</taxon>
        <taxon>Endopterygota</taxon>
        <taxon>Coleoptera</taxon>
        <taxon>Polyphaga</taxon>
        <taxon>Cucujiformia</taxon>
        <taxon>Chrysomeloidea</taxon>
        <taxon>Chrysomelidae</taxon>
        <taxon>Chrysomelinae</taxon>
        <taxon>Chrysomelini</taxon>
        <taxon>Phaedon</taxon>
    </lineage>
</organism>
<keyword evidence="5" id="KW-1133">Transmembrane helix</keyword>
<feature type="transmembrane region" description="Helical" evidence="5">
    <location>
        <begin position="15"/>
        <end position="34"/>
    </location>
</feature>
<evidence type="ECO:0000313" key="7">
    <source>
        <dbReference type="EMBL" id="CAH1153942.1"/>
    </source>
</evidence>
<evidence type="ECO:0000256" key="2">
    <source>
        <dbReference type="ARBA" id="ARBA00006285"/>
    </source>
</evidence>
<dbReference type="GO" id="GO:0004563">
    <property type="term" value="F:beta-N-acetylhexosaminidase activity"/>
    <property type="evidence" value="ECO:0007669"/>
    <property type="project" value="UniProtKB-EC"/>
</dbReference>
<keyword evidence="8" id="KW-1185">Reference proteome</keyword>
<dbReference type="Pfam" id="PF00728">
    <property type="entry name" value="Glyco_hydro_20"/>
    <property type="match status" value="1"/>
</dbReference>
<reference evidence="7" key="2">
    <citation type="submission" date="2022-10" db="EMBL/GenBank/DDBJ databases">
        <authorList>
            <consortium name="ENA_rothamsted_submissions"/>
            <consortium name="culmorum"/>
            <person name="King R."/>
        </authorList>
    </citation>
    <scope>NUCLEOTIDE SEQUENCE</scope>
</reference>
<keyword evidence="5" id="KW-0812">Transmembrane</keyword>
<dbReference type="EMBL" id="OU896721">
    <property type="protein sequence ID" value="CAH1153942.1"/>
    <property type="molecule type" value="Genomic_DNA"/>
</dbReference>
<evidence type="ECO:0000256" key="1">
    <source>
        <dbReference type="ARBA" id="ARBA00001231"/>
    </source>
</evidence>
<dbReference type="Proteomes" id="UP001153737">
    <property type="component" value="Chromosome 15"/>
</dbReference>
<dbReference type="AlphaFoldDB" id="A0A9P0DG67"/>